<protein>
    <submittedName>
        <fullName evidence="4">Cysteine desulfurase CsdA</fullName>
    </submittedName>
</protein>
<dbReference type="EMBL" id="AP023356">
    <property type="protein sequence ID" value="BCJ40994.1"/>
    <property type="molecule type" value="Genomic_DNA"/>
</dbReference>
<comment type="cofactor">
    <cofactor evidence="1">
        <name>pyridoxal 5'-phosphate</name>
        <dbReference type="ChEBI" id="CHEBI:597326"/>
    </cofactor>
</comment>
<organism evidence="4 5">
    <name type="scientific">Actinoplanes ianthinogenes</name>
    <dbReference type="NCBI Taxonomy" id="122358"/>
    <lineage>
        <taxon>Bacteria</taxon>
        <taxon>Bacillati</taxon>
        <taxon>Actinomycetota</taxon>
        <taxon>Actinomycetes</taxon>
        <taxon>Micromonosporales</taxon>
        <taxon>Micromonosporaceae</taxon>
        <taxon>Actinoplanes</taxon>
    </lineage>
</organism>
<feature type="domain" description="Aminotransferase class V" evidence="3">
    <location>
        <begin position="41"/>
        <end position="398"/>
    </location>
</feature>
<dbReference type="InterPro" id="IPR015421">
    <property type="entry name" value="PyrdxlP-dep_Trfase_major"/>
</dbReference>
<evidence type="ECO:0000313" key="5">
    <source>
        <dbReference type="Proteomes" id="UP000676967"/>
    </source>
</evidence>
<evidence type="ECO:0000313" key="4">
    <source>
        <dbReference type="EMBL" id="BCJ40994.1"/>
    </source>
</evidence>
<evidence type="ECO:0000256" key="1">
    <source>
        <dbReference type="ARBA" id="ARBA00001933"/>
    </source>
</evidence>
<dbReference type="Gene3D" id="3.90.1150.10">
    <property type="entry name" value="Aspartate Aminotransferase, domain 1"/>
    <property type="match status" value="1"/>
</dbReference>
<dbReference type="InterPro" id="IPR015424">
    <property type="entry name" value="PyrdxlP-dep_Trfase"/>
</dbReference>
<dbReference type="SUPFAM" id="SSF53383">
    <property type="entry name" value="PLP-dependent transferases"/>
    <property type="match status" value="1"/>
</dbReference>
<gene>
    <name evidence="4" type="ORF">Aiant_16510</name>
</gene>
<dbReference type="InterPro" id="IPR015422">
    <property type="entry name" value="PyrdxlP-dep_Trfase_small"/>
</dbReference>
<evidence type="ECO:0000259" key="3">
    <source>
        <dbReference type="Pfam" id="PF00266"/>
    </source>
</evidence>
<accession>A0ABM7LP75</accession>
<dbReference type="PANTHER" id="PTHR43586:SF8">
    <property type="entry name" value="CYSTEINE DESULFURASE 1, CHLOROPLASTIC"/>
    <property type="match status" value="1"/>
</dbReference>
<evidence type="ECO:0000256" key="2">
    <source>
        <dbReference type="ARBA" id="ARBA00022898"/>
    </source>
</evidence>
<proteinExistence type="predicted"/>
<sequence>MSELASECMNSVADAMSELASWQAELRAQFPIVAAHPEIAYLDSAATAQKPQPVLTAVMDYLTSENANAARGTYPWATRTTARVEQARDRVRAFLGDPDPDRSGVHFVSGATEGLRAVARDWLAPQLRDGDEIVVPYADHNANIVPWHEAAALAHARGVRVTLRAMPYDAAHDYDAARLADLVTPRTRMIAATHVHHVYGNDMHVSRLRAAAGPGVPICLDAAQSAGHLPLSVRELDVDFLVFSGHKAMALPGTGVVWAGNRRGPEYTQAGWHGTPNTSGIVSLVAALDWLDAAGVDRIAAWTRDLGARLTDGLARLDAYQVLGCQGSLAADSGVQRRQGIVTFRHRAIGAHDLGFILAADGLLVRADGHCQGDQGEKTSSVRVSLHAYNTPQEIDRLLRRLAELNTG</sequence>
<dbReference type="PANTHER" id="PTHR43586">
    <property type="entry name" value="CYSTEINE DESULFURASE"/>
    <property type="match status" value="1"/>
</dbReference>
<name>A0ABM7LP75_9ACTN</name>
<keyword evidence="2" id="KW-0663">Pyridoxal phosphate</keyword>
<reference evidence="4 5" key="1">
    <citation type="submission" date="2020-08" db="EMBL/GenBank/DDBJ databases">
        <title>Whole genome shotgun sequence of Actinoplanes ianthinogenes NBRC 13996.</title>
        <authorList>
            <person name="Komaki H."/>
            <person name="Tamura T."/>
        </authorList>
    </citation>
    <scope>NUCLEOTIDE SEQUENCE [LARGE SCALE GENOMIC DNA]</scope>
    <source>
        <strain evidence="4 5">NBRC 13996</strain>
    </source>
</reference>
<dbReference type="Pfam" id="PF00266">
    <property type="entry name" value="Aminotran_5"/>
    <property type="match status" value="1"/>
</dbReference>
<dbReference type="InterPro" id="IPR000192">
    <property type="entry name" value="Aminotrans_V_dom"/>
</dbReference>
<keyword evidence="5" id="KW-1185">Reference proteome</keyword>
<dbReference type="Gene3D" id="3.40.640.10">
    <property type="entry name" value="Type I PLP-dependent aspartate aminotransferase-like (Major domain)"/>
    <property type="match status" value="1"/>
</dbReference>
<dbReference type="Proteomes" id="UP000676967">
    <property type="component" value="Chromosome"/>
</dbReference>